<feature type="transmembrane region" description="Helical" evidence="8">
    <location>
        <begin position="500"/>
        <end position="518"/>
    </location>
</feature>
<proteinExistence type="predicted"/>
<accession>A0AAN9EHY7</accession>
<keyword evidence="3" id="KW-0808">Transferase</keyword>
<comment type="caution">
    <text evidence="9">The sequence shown here is derived from an EMBL/GenBank/DDBJ whole genome shotgun (WGS) entry which is preliminary data.</text>
</comment>
<evidence type="ECO:0000256" key="6">
    <source>
        <dbReference type="ARBA" id="ARBA00023136"/>
    </source>
</evidence>
<dbReference type="EMBL" id="JAYWIO010000006">
    <property type="protein sequence ID" value="KAK7257563.1"/>
    <property type="molecule type" value="Genomic_DNA"/>
</dbReference>
<evidence type="ECO:0000256" key="5">
    <source>
        <dbReference type="ARBA" id="ARBA00022989"/>
    </source>
</evidence>
<feature type="transmembrane region" description="Helical" evidence="8">
    <location>
        <begin position="530"/>
        <end position="549"/>
    </location>
</feature>
<dbReference type="GO" id="GO:0016020">
    <property type="term" value="C:membrane"/>
    <property type="evidence" value="ECO:0007669"/>
    <property type="project" value="InterPro"/>
</dbReference>
<feature type="transmembrane region" description="Helical" evidence="8">
    <location>
        <begin position="468"/>
        <end position="488"/>
    </location>
</feature>
<gene>
    <name evidence="9" type="ORF">RIF29_31615</name>
</gene>
<dbReference type="GO" id="GO:0071555">
    <property type="term" value="P:cell wall organization"/>
    <property type="evidence" value="ECO:0007669"/>
    <property type="project" value="UniProtKB-KW"/>
</dbReference>
<feature type="transmembrane region" description="Helical" evidence="8">
    <location>
        <begin position="377"/>
        <end position="397"/>
    </location>
</feature>
<evidence type="ECO:0000313" key="9">
    <source>
        <dbReference type="EMBL" id="KAK7257563.1"/>
    </source>
</evidence>
<keyword evidence="4 8" id="KW-0812">Transmembrane</keyword>
<dbReference type="AlphaFoldDB" id="A0AAN9EHY7"/>
<keyword evidence="6 8" id="KW-0472">Membrane</keyword>
<evidence type="ECO:0000256" key="3">
    <source>
        <dbReference type="ARBA" id="ARBA00022679"/>
    </source>
</evidence>
<comment type="subcellular location">
    <subcellularLocation>
        <location evidence="1">Endomembrane system</location>
    </subcellularLocation>
</comment>
<feature type="transmembrane region" description="Helical" evidence="8">
    <location>
        <begin position="417"/>
        <end position="435"/>
    </location>
</feature>
<keyword evidence="10" id="KW-1185">Reference proteome</keyword>
<sequence length="555" mass="62512">MFLRVQELPRVDLFVTTADPVLEPPIITVNTVLSLLALDYPAEKLACYVSDDGCSPLTFYALQQASNFAKIWIPFCNKYHVQVRAPFRYFIHNPEDDSTPEFKQDWLRMKDMYDHLSHKIEEASQRKSIPWQLDGEFAVFSNTERKNHPTIIRYIVAGLAGLQGPFYGGTNCFHRRKVIYDLSPRDVDEKDDLAGNNIPSEKELKQKFGNSEELVKSATLALKGRTYLAHDDTNLSNALEAASHVAGCGYEYGTDWGQQMGWIYGSITEDIQTGLTIHKKGWRSELCTPNPIGFAGCAPIGLPAAMTQQKRWATGMVEIFFSKHCPMLFGKLHFRMVLAYMWATDWGLRSVCEMCYVCLLAYCIITNSSFLPQEQGLWILITLSIIHLINTLSEYLASGLSIREWWNNQRMSRIRTVNAGFIGFLSAIFKLLRISDIVFDITRKDESPSGNDVNETDAGRFTFDESSMFVPGTTILLLQLTAIAIKLLGLQPIKSGNNGCGLGEIMCSAYLIICYWPLLRGLFARGKYGIPLSTICKSAALAFLFVHLCRRTIGD</sequence>
<keyword evidence="2" id="KW-0328">Glycosyltransferase</keyword>
<keyword evidence="5 8" id="KW-1133">Transmembrane helix</keyword>
<dbReference type="GO" id="GO:0016760">
    <property type="term" value="F:cellulose synthase (UDP-forming) activity"/>
    <property type="evidence" value="ECO:0007669"/>
    <property type="project" value="InterPro"/>
</dbReference>
<dbReference type="PANTHER" id="PTHR13301">
    <property type="entry name" value="X-BOX TRANSCRIPTION FACTOR-RELATED"/>
    <property type="match status" value="1"/>
</dbReference>
<dbReference type="GO" id="GO:0012505">
    <property type="term" value="C:endomembrane system"/>
    <property type="evidence" value="ECO:0007669"/>
    <property type="project" value="UniProtKB-SubCell"/>
</dbReference>
<dbReference type="GO" id="GO:0030244">
    <property type="term" value="P:cellulose biosynthetic process"/>
    <property type="evidence" value="ECO:0007669"/>
    <property type="project" value="InterPro"/>
</dbReference>
<dbReference type="Pfam" id="PF03552">
    <property type="entry name" value="Cellulose_synt"/>
    <property type="match status" value="2"/>
</dbReference>
<evidence type="ECO:0000256" key="4">
    <source>
        <dbReference type="ARBA" id="ARBA00022692"/>
    </source>
</evidence>
<protein>
    <recommendedName>
        <fullName evidence="11">Cellulose synthase-like protein H1</fullName>
    </recommendedName>
</protein>
<evidence type="ECO:0000256" key="2">
    <source>
        <dbReference type="ARBA" id="ARBA00022676"/>
    </source>
</evidence>
<keyword evidence="7" id="KW-0961">Cell wall biogenesis/degradation</keyword>
<organism evidence="9 10">
    <name type="scientific">Crotalaria pallida</name>
    <name type="common">Smooth rattlebox</name>
    <name type="synonym">Crotalaria striata</name>
    <dbReference type="NCBI Taxonomy" id="3830"/>
    <lineage>
        <taxon>Eukaryota</taxon>
        <taxon>Viridiplantae</taxon>
        <taxon>Streptophyta</taxon>
        <taxon>Embryophyta</taxon>
        <taxon>Tracheophyta</taxon>
        <taxon>Spermatophyta</taxon>
        <taxon>Magnoliopsida</taxon>
        <taxon>eudicotyledons</taxon>
        <taxon>Gunneridae</taxon>
        <taxon>Pentapetalae</taxon>
        <taxon>rosids</taxon>
        <taxon>fabids</taxon>
        <taxon>Fabales</taxon>
        <taxon>Fabaceae</taxon>
        <taxon>Papilionoideae</taxon>
        <taxon>50 kb inversion clade</taxon>
        <taxon>genistoids sensu lato</taxon>
        <taxon>core genistoids</taxon>
        <taxon>Crotalarieae</taxon>
        <taxon>Crotalaria</taxon>
    </lineage>
</organism>
<name>A0AAN9EHY7_CROPI</name>
<evidence type="ECO:0000256" key="8">
    <source>
        <dbReference type="SAM" id="Phobius"/>
    </source>
</evidence>
<evidence type="ECO:0000313" key="10">
    <source>
        <dbReference type="Proteomes" id="UP001372338"/>
    </source>
</evidence>
<dbReference type="InterPro" id="IPR005150">
    <property type="entry name" value="Cellulose_synth"/>
</dbReference>
<evidence type="ECO:0000256" key="1">
    <source>
        <dbReference type="ARBA" id="ARBA00004308"/>
    </source>
</evidence>
<reference evidence="9 10" key="1">
    <citation type="submission" date="2024-01" db="EMBL/GenBank/DDBJ databases">
        <title>The genomes of 5 underutilized Papilionoideae crops provide insights into root nodulation and disease resistanc.</title>
        <authorList>
            <person name="Yuan L."/>
        </authorList>
    </citation>
    <scope>NUCLEOTIDE SEQUENCE [LARGE SCALE GENOMIC DNA]</scope>
    <source>
        <strain evidence="9">ZHUSHIDOU_FW_LH</strain>
        <tissue evidence="9">Leaf</tissue>
    </source>
</reference>
<evidence type="ECO:0008006" key="11">
    <source>
        <dbReference type="Google" id="ProtNLM"/>
    </source>
</evidence>
<dbReference type="Proteomes" id="UP001372338">
    <property type="component" value="Unassembled WGS sequence"/>
</dbReference>
<evidence type="ECO:0000256" key="7">
    <source>
        <dbReference type="ARBA" id="ARBA00023316"/>
    </source>
</evidence>